<evidence type="ECO:0000256" key="5">
    <source>
        <dbReference type="ARBA" id="ARBA00022840"/>
    </source>
</evidence>
<dbReference type="HAMAP" id="MF_03172">
    <property type="entry name" value="Adenylate_kinase_UMP_CMP_kin"/>
    <property type="match status" value="1"/>
</dbReference>
<comment type="cofactor">
    <cofactor evidence="9">
        <name>Mg(2+)</name>
        <dbReference type="ChEBI" id="CHEBI:18420"/>
    </cofactor>
    <text evidence="9">Binds 1 Mg(2+) ion per monomer.</text>
</comment>
<feature type="binding site" evidence="9">
    <location>
        <position position="153"/>
    </location>
    <ligand>
        <name>a ribonucleoside 5'-phosphate</name>
        <dbReference type="ChEBI" id="CHEBI:58043"/>
    </ligand>
</feature>
<evidence type="ECO:0000256" key="1">
    <source>
        <dbReference type="ARBA" id="ARBA00022490"/>
    </source>
</evidence>
<dbReference type="Pfam" id="PF00406">
    <property type="entry name" value="ADK"/>
    <property type="match status" value="1"/>
</dbReference>
<comment type="subunit">
    <text evidence="9">Monomer.</text>
</comment>
<comment type="catalytic activity">
    <reaction evidence="8 9">
        <text>UMP + ATP = UDP + ADP</text>
        <dbReference type="Rhea" id="RHEA:24400"/>
        <dbReference type="ChEBI" id="CHEBI:30616"/>
        <dbReference type="ChEBI" id="CHEBI:57865"/>
        <dbReference type="ChEBI" id="CHEBI:58223"/>
        <dbReference type="ChEBI" id="CHEBI:456216"/>
        <dbReference type="EC" id="2.7.4.14"/>
    </reaction>
</comment>
<organism evidence="10">
    <name type="scientific">Spongospora subterranea</name>
    <dbReference type="NCBI Taxonomy" id="70186"/>
    <lineage>
        <taxon>Eukaryota</taxon>
        <taxon>Sar</taxon>
        <taxon>Rhizaria</taxon>
        <taxon>Endomyxa</taxon>
        <taxon>Phytomyxea</taxon>
        <taxon>Plasmodiophorida</taxon>
        <taxon>Plasmodiophoridae</taxon>
        <taxon>Spongospora</taxon>
    </lineage>
</organism>
<dbReference type="GO" id="GO:0005737">
    <property type="term" value="C:cytoplasm"/>
    <property type="evidence" value="ECO:0007669"/>
    <property type="project" value="UniProtKB-SubCell"/>
</dbReference>
<keyword evidence="1 9" id="KW-0963">Cytoplasm</keyword>
<dbReference type="InterPro" id="IPR027417">
    <property type="entry name" value="P-loop_NTPase"/>
</dbReference>
<dbReference type="SUPFAM" id="SSF52540">
    <property type="entry name" value="P-loop containing nucleoside triphosphate hydrolases"/>
    <property type="match status" value="1"/>
</dbReference>
<dbReference type="InterPro" id="IPR033690">
    <property type="entry name" value="Adenylat_kinase_CS"/>
</dbReference>
<sequence>MPLSCFPGKSSSISKAIAHVVFVLGGPGSGKGTQCARIVTEFGYVHLSAGDLLREERAKPESTNGQLIDKCIKEGSIVPVEVTIALLKGAIESNVKAQGAKRFLVDGFPRNKDNLDGWNKTMKEVNVDFVLFLDCDQSVMEQRLLSRSEISGRADDNIESIRKRFITYQESTKPIIDLFEKIGKLRQVSSNGSVDEVFAEISKVFTKPAATE</sequence>
<evidence type="ECO:0000256" key="9">
    <source>
        <dbReference type="HAMAP-Rule" id="MF_03172"/>
    </source>
</evidence>
<evidence type="ECO:0000256" key="8">
    <source>
        <dbReference type="ARBA" id="ARBA00048116"/>
    </source>
</evidence>
<dbReference type="NCBIfam" id="TIGR01359">
    <property type="entry name" value="UMP_CMP_kin_fam"/>
    <property type="match status" value="1"/>
</dbReference>
<dbReference type="CDD" id="cd01428">
    <property type="entry name" value="ADK"/>
    <property type="match status" value="1"/>
</dbReference>
<protein>
    <recommendedName>
        <fullName evidence="9">UMP-CMP kinase</fullName>
        <ecNumber evidence="9">2.7.4.14</ecNumber>
    </recommendedName>
    <alternativeName>
        <fullName evidence="9">Deoxycytidylate kinase</fullName>
        <shortName evidence="9">CK</shortName>
        <shortName evidence="9">dCMP kinase</shortName>
    </alternativeName>
    <alternativeName>
        <fullName evidence="9">Uridine monophosphate/cytidine monophosphate kinase</fullName>
        <shortName evidence="9">UMP/CMP kinase</shortName>
        <shortName evidence="9">UMP/CMPK</shortName>
    </alternativeName>
</protein>
<keyword evidence="5 9" id="KW-0067">ATP-binding</keyword>
<comment type="domain">
    <text evidence="9">Consists of three domains, a large central CORE domain and two small peripheral domains, NMPbind and LID, which undergo movements during catalysis. The LID domain closes over the site of phosphoryl transfer upon ATP binding. Assembling and dissambling the active center during each catalytic cycle provides an effective means to prevent ATP hydrolysis.</text>
</comment>
<dbReference type="GO" id="GO:0006207">
    <property type="term" value="P:'de novo' pyrimidine nucleobase biosynthetic process"/>
    <property type="evidence" value="ECO:0007669"/>
    <property type="project" value="InterPro"/>
</dbReference>
<feature type="region of interest" description="NMPbind" evidence="9">
    <location>
        <begin position="48"/>
        <end position="78"/>
    </location>
</feature>
<dbReference type="GO" id="GO:0005524">
    <property type="term" value="F:ATP binding"/>
    <property type="evidence" value="ECO:0007669"/>
    <property type="project" value="UniProtKB-KW"/>
</dbReference>
<dbReference type="GO" id="GO:0036431">
    <property type="term" value="F:dCMP kinase activity"/>
    <property type="evidence" value="ECO:0007669"/>
    <property type="project" value="RHEA"/>
</dbReference>
<comment type="similarity">
    <text evidence="9">Belongs to the adenylate kinase family. UMP-CMP kinase subfamily.</text>
</comment>
<feature type="binding site" evidence="9">
    <location>
        <position position="164"/>
    </location>
    <ligand>
        <name>a ribonucleoside 5'-phosphate</name>
        <dbReference type="ChEBI" id="CHEBI:58043"/>
    </ligand>
</feature>
<dbReference type="GO" id="GO:0036430">
    <property type="term" value="F:CMP kinase activity"/>
    <property type="evidence" value="ECO:0007669"/>
    <property type="project" value="RHEA"/>
</dbReference>
<feature type="binding site" evidence="9">
    <location>
        <position position="147"/>
    </location>
    <ligand>
        <name>ATP</name>
        <dbReference type="ChEBI" id="CHEBI:30616"/>
    </ligand>
</feature>
<dbReference type="InterPro" id="IPR000850">
    <property type="entry name" value="Adenylat/UMP-CMP_kin"/>
</dbReference>
<proteinExistence type="inferred from homology"/>
<dbReference type="AlphaFoldDB" id="A0A0H5RM82"/>
<feature type="binding site" evidence="9">
    <location>
        <begin position="76"/>
        <end position="78"/>
    </location>
    <ligand>
        <name>a ribonucleoside 5'-phosphate</name>
        <dbReference type="ChEBI" id="CHEBI:58043"/>
    </ligand>
</feature>
<dbReference type="GO" id="GO:0006221">
    <property type="term" value="P:pyrimidine nucleotide biosynthetic process"/>
    <property type="evidence" value="ECO:0007669"/>
    <property type="project" value="UniProtKB-UniRule"/>
</dbReference>
<evidence type="ECO:0000256" key="6">
    <source>
        <dbReference type="ARBA" id="ARBA00022975"/>
    </source>
</evidence>
<dbReference type="EC" id="2.7.4.14" evidence="9"/>
<evidence type="ECO:0000256" key="7">
    <source>
        <dbReference type="ARBA" id="ARBA00023242"/>
    </source>
</evidence>
<comment type="catalytic activity">
    <reaction evidence="9">
        <text>CMP + ATP = CDP + ADP</text>
        <dbReference type="Rhea" id="RHEA:11600"/>
        <dbReference type="ChEBI" id="CHEBI:30616"/>
        <dbReference type="ChEBI" id="CHEBI:58069"/>
        <dbReference type="ChEBI" id="CHEBI:60377"/>
        <dbReference type="ChEBI" id="CHEBI:456216"/>
        <dbReference type="EC" id="2.7.4.14"/>
    </reaction>
</comment>
<evidence type="ECO:0000256" key="2">
    <source>
        <dbReference type="ARBA" id="ARBA00022679"/>
    </source>
</evidence>
<evidence type="ECO:0000313" key="10">
    <source>
        <dbReference type="EMBL" id="CRZ09814.1"/>
    </source>
</evidence>
<keyword evidence="7 9" id="KW-0539">Nucleus</keyword>
<dbReference type="HAMAP" id="MF_00235">
    <property type="entry name" value="Adenylate_kinase_Adk"/>
    <property type="match status" value="1"/>
</dbReference>
<accession>A0A0H5RM82</accession>
<reference evidence="10" key="1">
    <citation type="submission" date="2015-04" db="EMBL/GenBank/DDBJ databases">
        <title>The genome sequence of the plant pathogenic Rhizarian Plasmodiophora brassicae reveals insights in its biotrophic life cycle and the origin of chitin synthesis.</title>
        <authorList>
            <person name="Schwelm A."/>
            <person name="Fogelqvist J."/>
            <person name="Knaust A."/>
            <person name="Julke S."/>
            <person name="Lilja T."/>
            <person name="Dhandapani V."/>
            <person name="Bonilla-Rosso G."/>
            <person name="Karlsson M."/>
            <person name="Shevchenko A."/>
            <person name="Choi S.R."/>
            <person name="Kim H.G."/>
            <person name="Park J.Y."/>
            <person name="Lim Y.P."/>
            <person name="Ludwig-Muller J."/>
            <person name="Dixelius C."/>
        </authorList>
    </citation>
    <scope>NUCLEOTIDE SEQUENCE</scope>
    <source>
        <tissue evidence="10">Potato root galls</tissue>
    </source>
</reference>
<feature type="binding site" evidence="9">
    <location>
        <begin position="107"/>
        <end position="110"/>
    </location>
    <ligand>
        <name>a ribonucleoside 5'-phosphate</name>
        <dbReference type="ChEBI" id="CHEBI:58043"/>
    </ligand>
</feature>
<feature type="binding site" evidence="9">
    <location>
        <begin position="28"/>
        <end position="33"/>
    </location>
    <ligand>
        <name>ATP</name>
        <dbReference type="ChEBI" id="CHEBI:30616"/>
    </ligand>
</feature>
<keyword evidence="3 9" id="KW-0547">Nucleotide-binding</keyword>
<dbReference type="PRINTS" id="PR00094">
    <property type="entry name" value="ADENYLTKNASE"/>
</dbReference>
<dbReference type="EMBL" id="HACM01009372">
    <property type="protein sequence ID" value="CRZ09814.1"/>
    <property type="molecule type" value="Transcribed_RNA"/>
</dbReference>
<evidence type="ECO:0000256" key="4">
    <source>
        <dbReference type="ARBA" id="ARBA00022777"/>
    </source>
</evidence>
<name>A0A0H5RM82_9EUKA</name>
<evidence type="ECO:0000256" key="3">
    <source>
        <dbReference type="ARBA" id="ARBA00022741"/>
    </source>
</evidence>
<dbReference type="FunFam" id="3.40.50.300:FF:000315">
    <property type="entry name" value="Adenylate kinase 1"/>
    <property type="match status" value="1"/>
</dbReference>
<comment type="subcellular location">
    <subcellularLocation>
        <location evidence="9">Cytoplasm</location>
    </subcellularLocation>
    <subcellularLocation>
        <location evidence="9">Nucleus</location>
    </subcellularLocation>
</comment>
<comment type="catalytic activity">
    <reaction evidence="9">
        <text>dCMP + ATP = dCDP + ADP</text>
        <dbReference type="Rhea" id="RHEA:25094"/>
        <dbReference type="ChEBI" id="CHEBI:30616"/>
        <dbReference type="ChEBI" id="CHEBI:57566"/>
        <dbReference type="ChEBI" id="CHEBI:58593"/>
        <dbReference type="ChEBI" id="CHEBI:456216"/>
        <dbReference type="EC" id="2.7.4.14"/>
    </reaction>
</comment>
<keyword evidence="2 9" id="KW-0808">Transferase</keyword>
<feature type="binding site" evidence="9">
    <location>
        <position position="114"/>
    </location>
    <ligand>
        <name>CMP</name>
        <dbReference type="ChEBI" id="CHEBI:60377"/>
    </ligand>
</feature>
<dbReference type="GO" id="GO:0033862">
    <property type="term" value="F:UMP kinase activity"/>
    <property type="evidence" value="ECO:0007669"/>
    <property type="project" value="RHEA"/>
</dbReference>
<dbReference type="InterPro" id="IPR006266">
    <property type="entry name" value="UMP_CMP_kinase"/>
</dbReference>
<comment type="function">
    <text evidence="9">Catalyzes the phosphorylation of pyrimidine nucleoside monophosphates at the expense of ATP. Plays an important role in de novo pyrimidine nucleotide biosynthesis. Has preference for UMP and CMP as phosphate acceptors.</text>
</comment>
<dbReference type="PANTHER" id="PTHR23359">
    <property type="entry name" value="NUCLEOTIDE KINASE"/>
    <property type="match status" value="1"/>
</dbReference>
<feature type="binding site" evidence="9">
    <location>
        <position position="54"/>
    </location>
    <ligand>
        <name>a ribonucleoside 5'-phosphate</name>
        <dbReference type="ChEBI" id="CHEBI:58043"/>
    </ligand>
</feature>
<dbReference type="PROSITE" id="PS00113">
    <property type="entry name" value="ADENYLATE_KINASE"/>
    <property type="match status" value="1"/>
</dbReference>
<dbReference type="Gene3D" id="3.40.50.300">
    <property type="entry name" value="P-loop containing nucleotide triphosphate hydrolases"/>
    <property type="match status" value="1"/>
</dbReference>
<feature type="binding site" evidence="9">
    <location>
        <position position="192"/>
    </location>
    <ligand>
        <name>ATP</name>
        <dbReference type="ChEBI" id="CHEBI:30616"/>
    </ligand>
</feature>
<dbReference type="GO" id="GO:0005634">
    <property type="term" value="C:nucleus"/>
    <property type="evidence" value="ECO:0007669"/>
    <property type="project" value="UniProtKB-SubCell"/>
</dbReference>
<keyword evidence="4 9" id="KW-0418">Kinase</keyword>
<feature type="region of interest" description="LID" evidence="9">
    <location>
        <begin position="146"/>
        <end position="156"/>
    </location>
</feature>
<keyword evidence="6 9" id="KW-0665">Pyrimidine biosynthesis</keyword>